<reference evidence="3" key="1">
    <citation type="journal article" date="2012" name="Science">
        <title>The Paleozoic origin of enzymatic lignin decomposition reconstructed from 31 fungal genomes.</title>
        <authorList>
            <person name="Floudas D."/>
            <person name="Binder M."/>
            <person name="Riley R."/>
            <person name="Barry K."/>
            <person name="Blanchette R.A."/>
            <person name="Henrissat B."/>
            <person name="Martinez A.T."/>
            <person name="Otillar R."/>
            <person name="Spatafora J.W."/>
            <person name="Yadav J.S."/>
            <person name="Aerts A."/>
            <person name="Benoit I."/>
            <person name="Boyd A."/>
            <person name="Carlson A."/>
            <person name="Copeland A."/>
            <person name="Coutinho P.M."/>
            <person name="de Vries R.P."/>
            <person name="Ferreira P."/>
            <person name="Findley K."/>
            <person name="Foster B."/>
            <person name="Gaskell J."/>
            <person name="Glotzer D."/>
            <person name="Gorecki P."/>
            <person name="Heitman J."/>
            <person name="Hesse C."/>
            <person name="Hori C."/>
            <person name="Igarashi K."/>
            <person name="Jurgens J.A."/>
            <person name="Kallen N."/>
            <person name="Kersten P."/>
            <person name="Kohler A."/>
            <person name="Kuees U."/>
            <person name="Kumar T.K.A."/>
            <person name="Kuo A."/>
            <person name="LaButti K."/>
            <person name="Larrondo L.F."/>
            <person name="Lindquist E."/>
            <person name="Ling A."/>
            <person name="Lombard V."/>
            <person name="Lucas S."/>
            <person name="Lundell T."/>
            <person name="Martin R."/>
            <person name="McLaughlin D.J."/>
            <person name="Morgenstern I."/>
            <person name="Morin E."/>
            <person name="Murat C."/>
            <person name="Nagy L.G."/>
            <person name="Nolan M."/>
            <person name="Ohm R.A."/>
            <person name="Patyshakuliyeva A."/>
            <person name="Rokas A."/>
            <person name="Ruiz-Duenas F.J."/>
            <person name="Sabat G."/>
            <person name="Salamov A."/>
            <person name="Samejima M."/>
            <person name="Schmutz J."/>
            <person name="Slot J.C."/>
            <person name="St John F."/>
            <person name="Stenlid J."/>
            <person name="Sun H."/>
            <person name="Sun S."/>
            <person name="Syed K."/>
            <person name="Tsang A."/>
            <person name="Wiebenga A."/>
            <person name="Young D."/>
            <person name="Pisabarro A."/>
            <person name="Eastwood D.C."/>
            <person name="Martin F."/>
            <person name="Cullen D."/>
            <person name="Grigoriev I.V."/>
            <person name="Hibbett D.S."/>
        </authorList>
    </citation>
    <scope>NUCLEOTIDE SEQUENCE [LARGE SCALE GENOMIC DNA]</scope>
    <source>
        <strain evidence="3">MF3/22</strain>
    </source>
</reference>
<feature type="region of interest" description="Disordered" evidence="1">
    <location>
        <begin position="1"/>
        <end position="45"/>
    </location>
</feature>
<evidence type="ECO:0000313" key="3">
    <source>
        <dbReference type="Proteomes" id="UP000053630"/>
    </source>
</evidence>
<proteinExistence type="predicted"/>
<dbReference type="Proteomes" id="UP000053630">
    <property type="component" value="Unassembled WGS sequence"/>
</dbReference>
<dbReference type="GeneID" id="18675890"/>
<keyword evidence="3" id="KW-1185">Reference proteome</keyword>
<dbReference type="EMBL" id="JH717986">
    <property type="protein sequence ID" value="EJC97685.1"/>
    <property type="molecule type" value="Genomic_DNA"/>
</dbReference>
<evidence type="ECO:0000256" key="1">
    <source>
        <dbReference type="SAM" id="MobiDB-lite"/>
    </source>
</evidence>
<dbReference type="AlphaFoldDB" id="R7SH02"/>
<feature type="compositionally biased region" description="Basic and acidic residues" evidence="1">
    <location>
        <begin position="23"/>
        <end position="33"/>
    </location>
</feature>
<accession>R7SH02</accession>
<name>R7SH02_FOMME</name>
<dbReference type="KEGG" id="fme:FOMMEDRAFT_162707"/>
<organism evidence="2 3">
    <name type="scientific">Fomitiporia mediterranea (strain MF3/22)</name>
    <name type="common">Grapevine white-rot fungus</name>
    <dbReference type="NCBI Taxonomy" id="694068"/>
    <lineage>
        <taxon>Eukaryota</taxon>
        <taxon>Fungi</taxon>
        <taxon>Dikarya</taxon>
        <taxon>Basidiomycota</taxon>
        <taxon>Agaricomycotina</taxon>
        <taxon>Agaricomycetes</taxon>
        <taxon>Hymenochaetales</taxon>
        <taxon>Hymenochaetaceae</taxon>
        <taxon>Fomitiporia</taxon>
    </lineage>
</organism>
<dbReference type="RefSeq" id="XP_007272099.1">
    <property type="nucleotide sequence ID" value="XM_007272037.1"/>
</dbReference>
<gene>
    <name evidence="2" type="ORF">FOMMEDRAFT_162707</name>
</gene>
<sequence>MNSAAAEVPKYSGFSTSSNLDSEPPRSTRDNQHAQKLRSKASVKTRASSRVSSLSASVLCRTLKTWEERATLHKIRFIEEDWKDDEFNNFMKSLKYPSFILEEGVMRIVNSWLHHFPNGEQVQREFSSWRDRLNSDKVELGDKYQFAMSLPILLYAWKTALIHAEPGINEASNRQGADILIELAFQSRPRADHDMEVLIALHY</sequence>
<evidence type="ECO:0000313" key="2">
    <source>
        <dbReference type="EMBL" id="EJC97685.1"/>
    </source>
</evidence>
<protein>
    <submittedName>
        <fullName evidence="2">Uncharacterized protein</fullName>
    </submittedName>
</protein>